<dbReference type="NCBIfam" id="NF011411">
    <property type="entry name" value="PRK14838.1"/>
    <property type="match status" value="1"/>
</dbReference>
<feature type="active site" evidence="2">
    <location>
        <position position="21"/>
    </location>
</feature>
<feature type="binding site" evidence="2">
    <location>
        <begin position="193"/>
        <end position="195"/>
    </location>
    <ligand>
        <name>substrate</name>
    </ligand>
</feature>
<dbReference type="Proteomes" id="UP000016496">
    <property type="component" value="Unassembled WGS sequence"/>
</dbReference>
<keyword evidence="2" id="KW-0479">Metal-binding</keyword>
<comment type="caution">
    <text evidence="3">The sequence shown here is derived from an EMBL/GenBank/DDBJ whole genome shotgun (WGS) entry which is preliminary data.</text>
</comment>
<dbReference type="NCBIfam" id="NF011405">
    <property type="entry name" value="PRK14830.1"/>
    <property type="match status" value="1"/>
</dbReference>
<dbReference type="HAMAP" id="MF_01139">
    <property type="entry name" value="ISPT"/>
    <property type="match status" value="1"/>
</dbReference>
<dbReference type="RefSeq" id="WP_021645783.1">
    <property type="nucleotide sequence ID" value="NZ_KE993117.1"/>
</dbReference>
<feature type="binding site" evidence="2">
    <location>
        <position position="72"/>
    </location>
    <ligand>
        <name>substrate</name>
    </ligand>
</feature>
<dbReference type="PANTHER" id="PTHR10291">
    <property type="entry name" value="DEHYDRODOLICHYL DIPHOSPHATE SYNTHASE FAMILY MEMBER"/>
    <property type="match status" value="1"/>
</dbReference>
<dbReference type="NCBIfam" id="TIGR00055">
    <property type="entry name" value="uppS"/>
    <property type="match status" value="1"/>
</dbReference>
<dbReference type="AlphaFoldDB" id="U2CL20"/>
<dbReference type="HOGENOM" id="CLU_038505_1_1_10"/>
<dbReference type="GO" id="GO:0045547">
    <property type="term" value="F:ditrans,polycis-polyprenyl diphosphate synthase [(2E,6E)-farnesyl diphosphate specific] activity"/>
    <property type="evidence" value="ECO:0007669"/>
    <property type="project" value="TreeGrafter"/>
</dbReference>
<dbReference type="EC" id="2.5.1.-" evidence="2"/>
<dbReference type="SUPFAM" id="SSF64005">
    <property type="entry name" value="Undecaprenyl diphosphate synthase"/>
    <property type="match status" value="1"/>
</dbReference>
<evidence type="ECO:0000256" key="1">
    <source>
        <dbReference type="ARBA" id="ARBA00022679"/>
    </source>
</evidence>
<dbReference type="InterPro" id="IPR018520">
    <property type="entry name" value="UPP_synth-like_CS"/>
</dbReference>
<dbReference type="PANTHER" id="PTHR10291:SF0">
    <property type="entry name" value="DEHYDRODOLICHYL DIPHOSPHATE SYNTHASE 2"/>
    <property type="match status" value="1"/>
</dbReference>
<keyword evidence="1 2" id="KW-0808">Transferase</keyword>
<comment type="function">
    <text evidence="2">Catalyzes the condensation of isopentenyl diphosphate (IPP) with allylic pyrophosphates generating different type of terpenoids.</text>
</comment>
<dbReference type="GO" id="GO:0016094">
    <property type="term" value="P:polyprenol biosynthetic process"/>
    <property type="evidence" value="ECO:0007669"/>
    <property type="project" value="TreeGrafter"/>
</dbReference>
<feature type="binding site" evidence="2">
    <location>
        <position position="34"/>
    </location>
    <ligand>
        <name>substrate</name>
    </ligand>
</feature>
<dbReference type="Pfam" id="PF01255">
    <property type="entry name" value="Prenyltransf"/>
    <property type="match status" value="1"/>
</dbReference>
<feature type="binding site" evidence="2">
    <location>
        <position position="38"/>
    </location>
    <ligand>
        <name>substrate</name>
    </ligand>
</feature>
<dbReference type="InterPro" id="IPR036424">
    <property type="entry name" value="UPP_synth-like_sf"/>
</dbReference>
<feature type="binding site" evidence="2">
    <location>
        <position position="70"/>
    </location>
    <ligand>
        <name>substrate</name>
    </ligand>
</feature>
<name>U2CL20_9BACE</name>
<dbReference type="EMBL" id="AWSV01000116">
    <property type="protein sequence ID" value="ERI84763.1"/>
    <property type="molecule type" value="Genomic_DNA"/>
</dbReference>
<dbReference type="PROSITE" id="PS01066">
    <property type="entry name" value="UPP_SYNTHASE"/>
    <property type="match status" value="1"/>
</dbReference>
<dbReference type="InterPro" id="IPR001441">
    <property type="entry name" value="UPP_synth-like"/>
</dbReference>
<dbReference type="GO" id="GO:0000287">
    <property type="term" value="F:magnesium ion binding"/>
    <property type="evidence" value="ECO:0007669"/>
    <property type="project" value="UniProtKB-UniRule"/>
</dbReference>
<sequence>MSYPEQIDKNRIPRHVAIIMDGNGRWAKLRGKERTYGHQAGAKTVHTIIEEAAHLGINFLTLYTFSTENWNRPQEEVTGLMNLLLESIEQETLMKNNIRFRVIGDFEKLPAEVQDSLSSCAAHTAGNTAMTLVLALSYSSHWEITETIRKIALLAKTGKISPEQITDSFVSAQLQTSFMPDPDLLIRTGGEIRLSNYLLWQCAYSELYFCDTFWPDFDKEEFRKAICEYQQRERRFGKTSEQIS</sequence>
<accession>U2CL20</accession>
<dbReference type="CDD" id="cd00475">
    <property type="entry name" value="Cis_IPPS"/>
    <property type="match status" value="1"/>
</dbReference>
<feature type="binding site" evidence="2">
    <location>
        <position position="206"/>
    </location>
    <ligand>
        <name>Mg(2+)</name>
        <dbReference type="ChEBI" id="CHEBI:18420"/>
    </ligand>
</feature>
<comment type="cofactor">
    <cofactor evidence="2">
        <name>Mg(2+)</name>
        <dbReference type="ChEBI" id="CHEBI:18420"/>
    </cofactor>
    <text evidence="2">Binds 2 magnesium ions per subunit.</text>
</comment>
<gene>
    <name evidence="3" type="ORF">HMPREF1981_02239</name>
</gene>
<protein>
    <recommendedName>
        <fullName evidence="2">Isoprenyl transferase</fullName>
        <ecNumber evidence="2">2.5.1.-</ecNumber>
    </recommendedName>
</protein>
<feature type="binding site" evidence="2">
    <location>
        <position position="187"/>
    </location>
    <ligand>
        <name>substrate</name>
    </ligand>
</feature>
<dbReference type="Gene3D" id="3.40.1180.10">
    <property type="entry name" value="Decaprenyl diphosphate synthase-like"/>
    <property type="match status" value="1"/>
</dbReference>
<organism evidence="3 4">
    <name type="scientific">Bacteroides pyogenes F0041</name>
    <dbReference type="NCBI Taxonomy" id="1321819"/>
    <lineage>
        <taxon>Bacteria</taxon>
        <taxon>Pseudomonadati</taxon>
        <taxon>Bacteroidota</taxon>
        <taxon>Bacteroidia</taxon>
        <taxon>Bacteroidales</taxon>
        <taxon>Bacteroidaceae</taxon>
        <taxon>Bacteroides</taxon>
    </lineage>
</organism>
<feature type="binding site" evidence="2">
    <location>
        <position position="26"/>
    </location>
    <ligand>
        <name>substrate</name>
    </ligand>
</feature>
<dbReference type="OrthoDB" id="4191603at2"/>
<keyword evidence="2" id="KW-0460">Magnesium</keyword>
<evidence type="ECO:0000313" key="4">
    <source>
        <dbReference type="Proteomes" id="UP000016496"/>
    </source>
</evidence>
<feature type="binding site" evidence="2">
    <location>
        <position position="21"/>
    </location>
    <ligand>
        <name>Mg(2+)</name>
        <dbReference type="ChEBI" id="CHEBI:18420"/>
    </ligand>
</feature>
<dbReference type="FunFam" id="3.40.1180.10:FF:000001">
    <property type="entry name" value="(2E,6E)-farnesyl-diphosphate-specific ditrans,polycis-undecaprenyl-diphosphate synthase"/>
    <property type="match status" value="1"/>
</dbReference>
<feature type="active site" description="Proton acceptor" evidence="2">
    <location>
        <position position="69"/>
    </location>
</feature>
<evidence type="ECO:0000256" key="2">
    <source>
        <dbReference type="HAMAP-Rule" id="MF_01139"/>
    </source>
</evidence>
<comment type="subunit">
    <text evidence="2">Homodimer.</text>
</comment>
<reference evidence="3 4" key="1">
    <citation type="submission" date="2013-08" db="EMBL/GenBank/DDBJ databases">
        <authorList>
            <person name="Weinstock G."/>
            <person name="Sodergren E."/>
            <person name="Wylie T."/>
            <person name="Fulton L."/>
            <person name="Fulton R."/>
            <person name="Fronick C."/>
            <person name="O'Laughlin M."/>
            <person name="Godfrey J."/>
            <person name="Miner T."/>
            <person name="Herter B."/>
            <person name="Appelbaum E."/>
            <person name="Cordes M."/>
            <person name="Lek S."/>
            <person name="Wollam A."/>
            <person name="Pepin K.H."/>
            <person name="Palsikar V.B."/>
            <person name="Mitreva M."/>
            <person name="Wilson R.K."/>
        </authorList>
    </citation>
    <scope>NUCLEOTIDE SEQUENCE [LARGE SCALE GENOMIC DNA]</scope>
    <source>
        <strain evidence="3 4">F0041</strain>
    </source>
</reference>
<dbReference type="PATRIC" id="fig|1321819.3.peg.2070"/>
<proteinExistence type="inferred from homology"/>
<comment type="similarity">
    <text evidence="2">Belongs to the UPP synthase family.</text>
</comment>
<feature type="binding site" evidence="2">
    <location>
        <begin position="22"/>
        <end position="25"/>
    </location>
    <ligand>
        <name>substrate</name>
    </ligand>
</feature>
<evidence type="ECO:0000313" key="3">
    <source>
        <dbReference type="EMBL" id="ERI84763.1"/>
    </source>
</evidence>
<feature type="binding site" evidence="2">
    <location>
        <begin position="66"/>
        <end position="68"/>
    </location>
    <ligand>
        <name>substrate</name>
    </ligand>
</feature>